<protein>
    <submittedName>
        <fullName evidence="1">Uncharacterized protein</fullName>
    </submittedName>
</protein>
<evidence type="ECO:0000313" key="1">
    <source>
        <dbReference type="EMBL" id="GKV39239.1"/>
    </source>
</evidence>
<dbReference type="AlphaFoldDB" id="A0AAV5LQ21"/>
<organism evidence="1 2">
    <name type="scientific">Rubroshorea leprosula</name>
    <dbReference type="NCBI Taxonomy" id="152421"/>
    <lineage>
        <taxon>Eukaryota</taxon>
        <taxon>Viridiplantae</taxon>
        <taxon>Streptophyta</taxon>
        <taxon>Embryophyta</taxon>
        <taxon>Tracheophyta</taxon>
        <taxon>Spermatophyta</taxon>
        <taxon>Magnoliopsida</taxon>
        <taxon>eudicotyledons</taxon>
        <taxon>Gunneridae</taxon>
        <taxon>Pentapetalae</taxon>
        <taxon>rosids</taxon>
        <taxon>malvids</taxon>
        <taxon>Malvales</taxon>
        <taxon>Dipterocarpaceae</taxon>
        <taxon>Rubroshorea</taxon>
    </lineage>
</organism>
<gene>
    <name evidence="1" type="ORF">SLEP1_g47044</name>
</gene>
<keyword evidence="2" id="KW-1185">Reference proteome</keyword>
<reference evidence="1 2" key="1">
    <citation type="journal article" date="2021" name="Commun. Biol.">
        <title>The genome of Shorea leprosula (Dipterocarpaceae) highlights the ecological relevance of drought in aseasonal tropical rainforests.</title>
        <authorList>
            <person name="Ng K.K.S."/>
            <person name="Kobayashi M.J."/>
            <person name="Fawcett J.A."/>
            <person name="Hatakeyama M."/>
            <person name="Paape T."/>
            <person name="Ng C.H."/>
            <person name="Ang C.C."/>
            <person name="Tnah L.H."/>
            <person name="Lee C.T."/>
            <person name="Nishiyama T."/>
            <person name="Sese J."/>
            <person name="O'Brien M.J."/>
            <person name="Copetti D."/>
            <person name="Mohd Noor M.I."/>
            <person name="Ong R.C."/>
            <person name="Putra M."/>
            <person name="Sireger I.Z."/>
            <person name="Indrioko S."/>
            <person name="Kosugi Y."/>
            <person name="Izuno A."/>
            <person name="Isagi Y."/>
            <person name="Lee S.L."/>
            <person name="Shimizu K.K."/>
        </authorList>
    </citation>
    <scope>NUCLEOTIDE SEQUENCE [LARGE SCALE GENOMIC DNA]</scope>
    <source>
        <strain evidence="1">214</strain>
    </source>
</reference>
<accession>A0AAV5LQ21</accession>
<proteinExistence type="predicted"/>
<comment type="caution">
    <text evidence="1">The sequence shown here is derived from an EMBL/GenBank/DDBJ whole genome shotgun (WGS) entry which is preliminary data.</text>
</comment>
<name>A0AAV5LQ21_9ROSI</name>
<dbReference type="Proteomes" id="UP001054252">
    <property type="component" value="Unassembled WGS sequence"/>
</dbReference>
<evidence type="ECO:0000313" key="2">
    <source>
        <dbReference type="Proteomes" id="UP001054252"/>
    </source>
</evidence>
<dbReference type="PROSITE" id="PS51257">
    <property type="entry name" value="PROKAR_LIPOPROTEIN"/>
    <property type="match status" value="1"/>
</dbReference>
<sequence length="49" mass="5623">MLINREISSLELRLLISLFLYPCSSLSCALVRRICLREMGISTSFLRFG</sequence>
<dbReference type="EMBL" id="BPVZ01000133">
    <property type="protein sequence ID" value="GKV39239.1"/>
    <property type="molecule type" value="Genomic_DNA"/>
</dbReference>